<gene>
    <name evidence="1" type="ORF">SAMN04490248_101273</name>
</gene>
<evidence type="ECO:0000313" key="2">
    <source>
        <dbReference type="Proteomes" id="UP000198893"/>
    </source>
</evidence>
<dbReference type="EMBL" id="FODS01000001">
    <property type="protein sequence ID" value="SEO08031.1"/>
    <property type="molecule type" value="Genomic_DNA"/>
</dbReference>
<dbReference type="STRING" id="569882.SAMN04490248_101273"/>
<reference evidence="1 2" key="1">
    <citation type="submission" date="2016-10" db="EMBL/GenBank/DDBJ databases">
        <authorList>
            <person name="de Groot N.N."/>
        </authorList>
    </citation>
    <scope>NUCLEOTIDE SEQUENCE [LARGE SCALE GENOMIC DNA]</scope>
    <source>
        <strain evidence="1 2">DSM 27842</strain>
    </source>
</reference>
<dbReference type="Proteomes" id="UP000198893">
    <property type="component" value="Unassembled WGS sequence"/>
</dbReference>
<evidence type="ECO:0000313" key="1">
    <source>
        <dbReference type="EMBL" id="SEO08031.1"/>
    </source>
</evidence>
<proteinExistence type="predicted"/>
<accession>A0A1H8LSE9</accession>
<keyword evidence="2" id="KW-1185">Reference proteome</keyword>
<dbReference type="AlphaFoldDB" id="A0A1H8LSE9"/>
<organism evidence="1 2">
    <name type="scientific">Salinihabitans flavidus</name>
    <dbReference type="NCBI Taxonomy" id="569882"/>
    <lineage>
        <taxon>Bacteria</taxon>
        <taxon>Pseudomonadati</taxon>
        <taxon>Pseudomonadota</taxon>
        <taxon>Alphaproteobacteria</taxon>
        <taxon>Rhodobacterales</taxon>
        <taxon>Roseobacteraceae</taxon>
        <taxon>Salinihabitans</taxon>
    </lineage>
</organism>
<protein>
    <submittedName>
        <fullName evidence="1">Uncharacterized protein</fullName>
    </submittedName>
</protein>
<name>A0A1H8LSE9_9RHOB</name>
<sequence length="262" mass="27416">MEEDGAIFLDLELPEGALLRWEPVAEPVPGAEHPNTYGAVWYAARGEAIARDGGAVIGWTPENGLGIPAVPVTANAGGGLSDGGGLRFEREVNAGLVAENALVDARHFTVAVRFESPEHEARTLVTLNPGAHDNYLFLSEKEGTLIWEDEDATAGVRMPSRAGAQWVAASYALGALSLSRADEGGDFEDVQSGPASLSLAAAMAGASDLFIGCRSHRKGIVKTLGASVIHDILFWIDADCLATPEGRGMLTAACRHVEGADA</sequence>